<dbReference type="RefSeq" id="WP_104982803.1">
    <property type="nucleotide sequence ID" value="NZ_CP012673.1"/>
</dbReference>
<dbReference type="InterPro" id="IPR027417">
    <property type="entry name" value="P-loop_NTPase"/>
</dbReference>
<accession>A0A2L0EYD3</accession>
<dbReference type="Gene3D" id="3.40.50.300">
    <property type="entry name" value="P-loop containing nucleotide triphosphate hydrolases"/>
    <property type="match status" value="1"/>
</dbReference>
<evidence type="ECO:0000313" key="2">
    <source>
        <dbReference type="Proteomes" id="UP000238348"/>
    </source>
</evidence>
<organism evidence="1 2">
    <name type="scientific">Sorangium cellulosum</name>
    <name type="common">Polyangium cellulosum</name>
    <dbReference type="NCBI Taxonomy" id="56"/>
    <lineage>
        <taxon>Bacteria</taxon>
        <taxon>Pseudomonadati</taxon>
        <taxon>Myxococcota</taxon>
        <taxon>Polyangia</taxon>
        <taxon>Polyangiales</taxon>
        <taxon>Polyangiaceae</taxon>
        <taxon>Sorangium</taxon>
    </lineage>
</organism>
<dbReference type="Proteomes" id="UP000238348">
    <property type="component" value="Chromosome"/>
</dbReference>
<dbReference type="EMBL" id="CP012673">
    <property type="protein sequence ID" value="AUX44249.1"/>
    <property type="molecule type" value="Genomic_DNA"/>
</dbReference>
<dbReference type="SUPFAM" id="SSF52540">
    <property type="entry name" value="P-loop containing nucleoside triphosphate hydrolases"/>
    <property type="match status" value="1"/>
</dbReference>
<sequence>MARWFNVAGPCKPEIHYMLPALRRLPTVRRLIEQMTYFVVHAPRQVGKTTALLALAEELLREGRYVAVVVSVEVGAPLSRDLDAAELAVLDAWRGAAERRLPRELWPPPWPEASPGRRIGAALQAWASAAPRPLVLLIDEIDALEDVALISVLRQIRDGYPDRPRSFPWSLGLVGMRDVRDYKVASGASVRLGTASPFNIKVQSLTLRSFTREEVAELYAQHTAETGQVFAPEAEERAFLLTQGQPWLVNALARQLVEVVVPDAARSISAADVERAKDILIEQQETHLDSLAERLREPRVRAVIEPMLAGEAPGELPRDDIRFLEDLGLARMGEGGGLEIANPIYREIIVRELSTPSRASLPHIAPTWLTSEGRLDAERLIEAFLAFWRQHGEALLGTALYHEVAPHLVLMAFLHRVVNGGGTIEREYAIGRGRMDLCVRYGGEALAMELKVWRDGRPDPLAEGLTQLDGYLSGLGLARGWLVIFDRRSGQPPIAERTRREAAQTPGGRAVAVIRA</sequence>
<name>A0A2L0EYD3_SORCE</name>
<dbReference type="OrthoDB" id="5486659at2"/>
<protein>
    <recommendedName>
        <fullName evidence="3">CyrO</fullName>
    </recommendedName>
</protein>
<evidence type="ECO:0000313" key="1">
    <source>
        <dbReference type="EMBL" id="AUX44249.1"/>
    </source>
</evidence>
<gene>
    <name evidence="1" type="ORF">SOCE26_057130</name>
</gene>
<reference evidence="1 2" key="1">
    <citation type="submission" date="2015-09" db="EMBL/GenBank/DDBJ databases">
        <title>Sorangium comparison.</title>
        <authorList>
            <person name="Zaburannyi N."/>
            <person name="Bunk B."/>
            <person name="Overmann J."/>
            <person name="Mueller R."/>
        </authorList>
    </citation>
    <scope>NUCLEOTIDE SEQUENCE [LARGE SCALE GENOMIC DNA]</scope>
    <source>
        <strain evidence="1 2">So ce26</strain>
    </source>
</reference>
<proteinExistence type="predicted"/>
<evidence type="ECO:0008006" key="3">
    <source>
        <dbReference type="Google" id="ProtNLM"/>
    </source>
</evidence>
<dbReference type="AlphaFoldDB" id="A0A2L0EYD3"/>